<proteinExistence type="inferred from homology"/>
<organism evidence="7 8">
    <name type="scientific">Candidatus Manganitrophus noduliformans</name>
    <dbReference type="NCBI Taxonomy" id="2606439"/>
    <lineage>
        <taxon>Bacteria</taxon>
        <taxon>Pseudomonadati</taxon>
        <taxon>Nitrospirota</taxon>
        <taxon>Nitrospiria</taxon>
        <taxon>Candidatus Troglogloeales</taxon>
        <taxon>Candidatus Manganitrophaceae</taxon>
        <taxon>Candidatus Manganitrophus</taxon>
    </lineage>
</organism>
<dbReference type="GO" id="GO:0003735">
    <property type="term" value="F:structural constituent of ribosome"/>
    <property type="evidence" value="ECO:0007669"/>
    <property type="project" value="InterPro"/>
</dbReference>
<evidence type="ECO:0000256" key="1">
    <source>
        <dbReference type="ARBA" id="ARBA00007594"/>
    </source>
</evidence>
<dbReference type="RefSeq" id="WP_168059393.1">
    <property type="nucleotide sequence ID" value="NZ_VTOW01000002.1"/>
</dbReference>
<evidence type="ECO:0000313" key="7">
    <source>
        <dbReference type="EMBL" id="NKE71050.1"/>
    </source>
</evidence>
<gene>
    <name evidence="7" type="primary">rpmD</name>
    <name evidence="7" type="ORF">MNODULE_09895</name>
</gene>
<dbReference type="HAMAP" id="MF_01371_B">
    <property type="entry name" value="Ribosomal_uL30_B"/>
    <property type="match status" value="1"/>
</dbReference>
<keyword evidence="8" id="KW-1185">Reference proteome</keyword>
<evidence type="ECO:0000256" key="5">
    <source>
        <dbReference type="ARBA" id="ARBA00035492"/>
    </source>
</evidence>
<comment type="similarity">
    <text evidence="1">Belongs to the universal ribosomal protein uL30 family.</text>
</comment>
<dbReference type="Gene3D" id="3.30.1390.20">
    <property type="entry name" value="Ribosomal protein L30, ferredoxin-like fold domain"/>
    <property type="match status" value="1"/>
</dbReference>
<dbReference type="NCBIfam" id="TIGR01308">
    <property type="entry name" value="rpmD_bact"/>
    <property type="match status" value="1"/>
</dbReference>
<dbReference type="AlphaFoldDB" id="A0A7X6IB32"/>
<dbReference type="FunFam" id="3.30.1390.20:FF:000001">
    <property type="entry name" value="50S ribosomal protein L30"/>
    <property type="match status" value="1"/>
</dbReference>
<dbReference type="InterPro" id="IPR036919">
    <property type="entry name" value="Ribo_uL30_ferredoxin-like_sf"/>
</dbReference>
<dbReference type="Proteomes" id="UP000534783">
    <property type="component" value="Unassembled WGS sequence"/>
</dbReference>
<dbReference type="SUPFAM" id="SSF55129">
    <property type="entry name" value="Ribosomal protein L30p/L7e"/>
    <property type="match status" value="1"/>
</dbReference>
<keyword evidence="4" id="KW-0687">Ribonucleoprotein</keyword>
<dbReference type="PANTHER" id="PTHR15892">
    <property type="entry name" value="MITOCHONDRIAL RIBOSOMAL PROTEIN L30"/>
    <property type="match status" value="1"/>
</dbReference>
<comment type="subunit">
    <text evidence="2">Part of the 50S ribosomal subunit.</text>
</comment>
<dbReference type="InterPro" id="IPR016082">
    <property type="entry name" value="Ribosomal_uL30_ferredoxin-like"/>
</dbReference>
<dbReference type="PIRSF" id="PIRSF002211">
    <property type="entry name" value="Ribosomal_L30_bac-type"/>
    <property type="match status" value="1"/>
</dbReference>
<evidence type="ECO:0000256" key="3">
    <source>
        <dbReference type="ARBA" id="ARBA00022980"/>
    </source>
</evidence>
<keyword evidence="3 7" id="KW-0689">Ribosomal protein</keyword>
<dbReference type="Pfam" id="PF00327">
    <property type="entry name" value="Ribosomal_L30"/>
    <property type="match status" value="1"/>
</dbReference>
<reference evidence="7 8" key="1">
    <citation type="journal article" date="2020" name="Nature">
        <title>Bacterial chemolithoautotrophy via manganese oxidation.</title>
        <authorList>
            <person name="Yu H."/>
            <person name="Leadbetter J.R."/>
        </authorList>
    </citation>
    <scope>NUCLEOTIDE SEQUENCE [LARGE SCALE GENOMIC DNA]</scope>
    <source>
        <strain evidence="7 8">Mn-1</strain>
    </source>
</reference>
<evidence type="ECO:0000256" key="2">
    <source>
        <dbReference type="ARBA" id="ARBA00011838"/>
    </source>
</evidence>
<name>A0A7X6IB32_9BACT</name>
<dbReference type="InterPro" id="IPR005996">
    <property type="entry name" value="Ribosomal_uL30_bac-type"/>
</dbReference>
<dbReference type="EMBL" id="VTOW01000002">
    <property type="protein sequence ID" value="NKE71050.1"/>
    <property type="molecule type" value="Genomic_DNA"/>
</dbReference>
<comment type="caution">
    <text evidence="7">The sequence shown here is derived from an EMBL/GenBank/DDBJ whole genome shotgun (WGS) entry which is preliminary data.</text>
</comment>
<dbReference type="PANTHER" id="PTHR15892:SF2">
    <property type="entry name" value="LARGE RIBOSOMAL SUBUNIT PROTEIN UL30M"/>
    <property type="match status" value="1"/>
</dbReference>
<sequence length="70" mass="7807">MAKKEASKAATKQLSITLVRSYIGRPGKHKKVVAGLGLRKMNQTVIRQDTPQTRGMIHKISHLLEVKEIS</sequence>
<dbReference type="GO" id="GO:0006412">
    <property type="term" value="P:translation"/>
    <property type="evidence" value="ECO:0007669"/>
    <property type="project" value="InterPro"/>
</dbReference>
<dbReference type="GO" id="GO:0022625">
    <property type="term" value="C:cytosolic large ribosomal subunit"/>
    <property type="evidence" value="ECO:0007669"/>
    <property type="project" value="TreeGrafter"/>
</dbReference>
<accession>A0A7X6IB32</accession>
<dbReference type="CDD" id="cd01658">
    <property type="entry name" value="Ribosomal_L30"/>
    <property type="match status" value="1"/>
</dbReference>
<protein>
    <recommendedName>
        <fullName evidence="5">50S ribosomal protein L30</fullName>
    </recommendedName>
</protein>
<evidence type="ECO:0000259" key="6">
    <source>
        <dbReference type="Pfam" id="PF00327"/>
    </source>
</evidence>
<evidence type="ECO:0000313" key="8">
    <source>
        <dbReference type="Proteomes" id="UP000534783"/>
    </source>
</evidence>
<evidence type="ECO:0000256" key="4">
    <source>
        <dbReference type="ARBA" id="ARBA00023274"/>
    </source>
</evidence>
<feature type="domain" description="Large ribosomal subunit protein uL30-like ferredoxin-like fold" evidence="6">
    <location>
        <begin position="15"/>
        <end position="63"/>
    </location>
</feature>